<evidence type="ECO:0000313" key="4">
    <source>
        <dbReference type="RefSeq" id="XP_018016686.2"/>
    </source>
</evidence>
<dbReference type="GO" id="GO:0030117">
    <property type="term" value="C:membrane coat"/>
    <property type="evidence" value="ECO:0007669"/>
    <property type="project" value="InterPro"/>
</dbReference>
<organism evidence="3 4">
    <name type="scientific">Hyalella azteca</name>
    <name type="common">Amphipod</name>
    <dbReference type="NCBI Taxonomy" id="294128"/>
    <lineage>
        <taxon>Eukaryota</taxon>
        <taxon>Metazoa</taxon>
        <taxon>Ecdysozoa</taxon>
        <taxon>Arthropoda</taxon>
        <taxon>Crustacea</taxon>
        <taxon>Multicrustacea</taxon>
        <taxon>Malacostraca</taxon>
        <taxon>Eumalacostraca</taxon>
        <taxon>Peracarida</taxon>
        <taxon>Amphipoda</taxon>
        <taxon>Senticaudata</taxon>
        <taxon>Talitrida</taxon>
        <taxon>Talitroidea</taxon>
        <taxon>Hyalellidae</taxon>
        <taxon>Hyalella</taxon>
    </lineage>
</organism>
<evidence type="ECO:0000259" key="2">
    <source>
        <dbReference type="Pfam" id="PF01602"/>
    </source>
</evidence>
<dbReference type="GO" id="GO:0006886">
    <property type="term" value="P:intracellular protein transport"/>
    <property type="evidence" value="ECO:0007669"/>
    <property type="project" value="InterPro"/>
</dbReference>
<dbReference type="InterPro" id="IPR002553">
    <property type="entry name" value="Clathrin/coatomer_adapt-like_N"/>
</dbReference>
<feature type="region of interest" description="Disordered" evidence="1">
    <location>
        <begin position="507"/>
        <end position="537"/>
    </location>
</feature>
<dbReference type="GeneID" id="108673378"/>
<dbReference type="GO" id="GO:0016192">
    <property type="term" value="P:vesicle-mediated transport"/>
    <property type="evidence" value="ECO:0007669"/>
    <property type="project" value="InterPro"/>
</dbReference>
<dbReference type="Proteomes" id="UP000694843">
    <property type="component" value="Unplaced"/>
</dbReference>
<dbReference type="KEGG" id="hazt:108673378"/>
<dbReference type="Pfam" id="PF01602">
    <property type="entry name" value="Adaptin_N"/>
    <property type="match status" value="1"/>
</dbReference>
<reference evidence="4" key="1">
    <citation type="submission" date="2025-08" db="UniProtKB">
        <authorList>
            <consortium name="RefSeq"/>
        </authorList>
    </citation>
    <scope>IDENTIFICATION</scope>
    <source>
        <tissue evidence="4">Whole organism</tissue>
    </source>
</reference>
<feature type="compositionally biased region" description="Low complexity" evidence="1">
    <location>
        <begin position="430"/>
        <end position="443"/>
    </location>
</feature>
<protein>
    <submittedName>
        <fullName evidence="4">Uncharacterized protein LOC108673378</fullName>
    </submittedName>
</protein>
<gene>
    <name evidence="4" type="primary">LOC108673378</name>
</gene>
<accession>A0A8B7NUN4</accession>
<proteinExistence type="predicted"/>
<dbReference type="SUPFAM" id="SSF48371">
    <property type="entry name" value="ARM repeat"/>
    <property type="match status" value="1"/>
</dbReference>
<dbReference type="InterPro" id="IPR011989">
    <property type="entry name" value="ARM-like"/>
</dbReference>
<keyword evidence="3" id="KW-1185">Reference proteome</keyword>
<name>A0A8B7NUN4_HYAAZ</name>
<feature type="domain" description="Clathrin/coatomer adaptor adaptin-like N-terminal" evidence="2">
    <location>
        <begin position="2"/>
        <end position="188"/>
    </location>
</feature>
<feature type="compositionally biased region" description="Low complexity" evidence="1">
    <location>
        <begin position="521"/>
        <end position="534"/>
    </location>
</feature>
<dbReference type="InterPro" id="IPR016024">
    <property type="entry name" value="ARM-type_fold"/>
</dbReference>
<sequence length="635" mass="68274">MLRALRQLCSGPPWENVPSAVVAALTPILTQVWGAGAPGVCMTLQEAVLLTLQLPRAATSAGLRNTAINTTLGFLKSPSSRLQLAAVTLLANNWPLLKDSVTPALLHAVVHNLHTTTSSIITNTTLHLLYTMANHRNYKSVVGTLVQYCSAASPSVLQAMLNKISKIVSTHADDALWCLQQLQPLLLLHPHPALCSAMSCLVSRDIRDGRGELVAPALQLLGSVLEKNPAPRPHAIMAASVLAPLNSARAPTAGGQDAGALLTDEYGLVVPDVVCAPFMSDDERTLLDIVNEKFINNVVLSEKYCDGDQIFFECLQKIGLFSEGFEERTVGIALSFINSPDVVWRSQAREALAWIRNKKLACRVLEAERQVRKNLEDFDWTLPYLEEYIVESLEKKNEMPYLPRSCSVHGDGVSLKPLVIKPVTETMHGSLSVSPRSSQSCQSTPRLGSQSSFIVAQRPGHTQSLCTDRRSYAESYRSLDQASNSSCTSSRSASFGSSGLLRACRAPSTSTDLVTPATDASSSVDSVSNSVNSSLDGLHRPQASTLQPEFDILQPGRSKVGTLPDGAQPTTSAPKLLWSVEGRSPHLGASFVLPPEGDTIEVAAEAMEELRLEEEEVPSTAAALARALYAGLGSK</sequence>
<evidence type="ECO:0000256" key="1">
    <source>
        <dbReference type="SAM" id="MobiDB-lite"/>
    </source>
</evidence>
<feature type="region of interest" description="Disordered" evidence="1">
    <location>
        <begin position="429"/>
        <end position="450"/>
    </location>
</feature>
<dbReference type="AlphaFoldDB" id="A0A8B7NUN4"/>
<dbReference type="Gene3D" id="1.25.10.10">
    <property type="entry name" value="Leucine-rich Repeat Variant"/>
    <property type="match status" value="1"/>
</dbReference>
<dbReference type="RefSeq" id="XP_018016686.2">
    <property type="nucleotide sequence ID" value="XM_018161197.2"/>
</dbReference>
<evidence type="ECO:0000313" key="3">
    <source>
        <dbReference type="Proteomes" id="UP000694843"/>
    </source>
</evidence>